<dbReference type="SUPFAM" id="SSF69572">
    <property type="entry name" value="Activating enzymes of the ubiquitin-like proteins"/>
    <property type="match status" value="1"/>
</dbReference>
<dbReference type="Gene3D" id="3.40.50.720">
    <property type="entry name" value="NAD(P)-binding Rossmann-like Domain"/>
    <property type="match status" value="1"/>
</dbReference>
<dbReference type="STRING" id="1121409.SAMN02745124_03960"/>
<evidence type="ECO:0000313" key="2">
    <source>
        <dbReference type="EMBL" id="SHI10582.1"/>
    </source>
</evidence>
<dbReference type="EMBL" id="FQXS01000035">
    <property type="protein sequence ID" value="SHI10582.1"/>
    <property type="molecule type" value="Genomic_DNA"/>
</dbReference>
<dbReference type="PANTHER" id="PTHR43267:SF1">
    <property type="entry name" value="TRNA THREONYLCARBAMOYLADENOSINE DEHYDRATASE"/>
    <property type="match status" value="1"/>
</dbReference>
<dbReference type="Pfam" id="PF00899">
    <property type="entry name" value="ThiF"/>
    <property type="match status" value="1"/>
</dbReference>
<dbReference type="RefSeq" id="WP_073378891.1">
    <property type="nucleotide sequence ID" value="NZ_FQXS01000035.1"/>
</dbReference>
<name>A0A1M5YF58_9BACT</name>
<accession>A0A1M5YF58</accession>
<dbReference type="PANTHER" id="PTHR43267">
    <property type="entry name" value="TRNA THREONYLCARBAMOYLADENOSINE DEHYDRATASE"/>
    <property type="match status" value="1"/>
</dbReference>
<evidence type="ECO:0000259" key="1">
    <source>
        <dbReference type="Pfam" id="PF00899"/>
    </source>
</evidence>
<dbReference type="GO" id="GO:0061504">
    <property type="term" value="P:cyclic threonylcarbamoyladenosine biosynthetic process"/>
    <property type="evidence" value="ECO:0007669"/>
    <property type="project" value="TreeGrafter"/>
</dbReference>
<dbReference type="GO" id="GO:0008641">
    <property type="term" value="F:ubiquitin-like modifier activating enzyme activity"/>
    <property type="evidence" value="ECO:0007669"/>
    <property type="project" value="InterPro"/>
</dbReference>
<protein>
    <submittedName>
        <fullName evidence="2">ThiF family protein</fullName>
    </submittedName>
</protein>
<dbReference type="Proteomes" id="UP000184139">
    <property type="component" value="Unassembled WGS sequence"/>
</dbReference>
<feature type="domain" description="THIF-type NAD/FAD binding fold" evidence="1">
    <location>
        <begin position="10"/>
        <end position="261"/>
    </location>
</feature>
<sequence length="265" mass="28665">MHDFLNRCRPFFQEQGLQILAEKTIAISGLGGVGGGAFLALVRSGCSSFRLAENGLFDPPDMNRQAAAFGHTMDRPKLDVYVELARSINPAIRIQTWPEGLQPENLEEFIDGADAHIGAIDVEKGAEVKRMTPAVLERCGVPMFTAGAFGFGSLMINYRPGGMMEDEFARQVKDRSEHRPGQLASLMAQQFNPAAIAIFDRARATGPAPTTAIGCLLANTLVANEVIVHLLQGTELIDREAVFAPRFVTIDALSLTMQVIDAGGH</sequence>
<keyword evidence="3" id="KW-1185">Reference proteome</keyword>
<reference evidence="2 3" key="1">
    <citation type="submission" date="2016-11" db="EMBL/GenBank/DDBJ databases">
        <authorList>
            <person name="Jaros S."/>
            <person name="Januszkiewicz K."/>
            <person name="Wedrychowicz H."/>
        </authorList>
    </citation>
    <scope>NUCLEOTIDE SEQUENCE [LARGE SCALE GENOMIC DNA]</scope>
    <source>
        <strain evidence="2 3">DSM 9705</strain>
    </source>
</reference>
<dbReference type="OrthoDB" id="272552at2"/>
<dbReference type="InterPro" id="IPR000594">
    <property type="entry name" value="ThiF_NAD_FAD-bd"/>
</dbReference>
<gene>
    <name evidence="2" type="ORF">SAMN02745124_03960</name>
</gene>
<dbReference type="InterPro" id="IPR035985">
    <property type="entry name" value="Ubiquitin-activating_enz"/>
</dbReference>
<proteinExistence type="predicted"/>
<evidence type="ECO:0000313" key="3">
    <source>
        <dbReference type="Proteomes" id="UP000184139"/>
    </source>
</evidence>
<dbReference type="GO" id="GO:0061503">
    <property type="term" value="F:tRNA threonylcarbamoyladenosine dehydratase"/>
    <property type="evidence" value="ECO:0007669"/>
    <property type="project" value="TreeGrafter"/>
</dbReference>
<dbReference type="AlphaFoldDB" id="A0A1M5YF58"/>
<dbReference type="InterPro" id="IPR045886">
    <property type="entry name" value="ThiF/MoeB/HesA"/>
</dbReference>
<organism evidence="2 3">
    <name type="scientific">Desulfofustis glycolicus DSM 9705</name>
    <dbReference type="NCBI Taxonomy" id="1121409"/>
    <lineage>
        <taxon>Bacteria</taxon>
        <taxon>Pseudomonadati</taxon>
        <taxon>Thermodesulfobacteriota</taxon>
        <taxon>Desulfobulbia</taxon>
        <taxon>Desulfobulbales</taxon>
        <taxon>Desulfocapsaceae</taxon>
        <taxon>Desulfofustis</taxon>
    </lineage>
</organism>